<dbReference type="EMBL" id="FQVY01000001">
    <property type="protein sequence ID" value="SHF68658.1"/>
    <property type="molecule type" value="Genomic_DNA"/>
</dbReference>
<reference evidence="3" key="1">
    <citation type="submission" date="2016-11" db="EMBL/GenBank/DDBJ databases">
        <authorList>
            <person name="Varghese N."/>
            <person name="Submissions S."/>
        </authorList>
    </citation>
    <scope>NUCLEOTIDE SEQUENCE</scope>
    <source>
        <strain evidence="3">DSM 4029</strain>
    </source>
</reference>
<name>A0AAQ1MB61_9FIRM</name>
<feature type="signal peptide" evidence="1">
    <location>
        <begin position="1"/>
        <end position="25"/>
    </location>
</feature>
<evidence type="ECO:0000313" key="5">
    <source>
        <dbReference type="Proteomes" id="UP000474718"/>
    </source>
</evidence>
<gene>
    <name evidence="2" type="ORF">GT747_02660</name>
    <name evidence="3" type="ORF">SAMN05444424_0334</name>
</gene>
<keyword evidence="5" id="KW-1185">Reference proteome</keyword>
<evidence type="ECO:0000313" key="3">
    <source>
        <dbReference type="EMBL" id="SHF68658.1"/>
    </source>
</evidence>
<dbReference type="AlphaFoldDB" id="A0AAQ1MB61"/>
<dbReference type="EMBL" id="WWVX01000001">
    <property type="protein sequence ID" value="MZL68677.1"/>
    <property type="molecule type" value="Genomic_DNA"/>
</dbReference>
<evidence type="ECO:0008006" key="6">
    <source>
        <dbReference type="Google" id="ProtNLM"/>
    </source>
</evidence>
<sequence length="217" mass="24246">MKKWFAICAVAALALAFIVPRTARAEYFAPGQEDRLEDYNLTYKTTTVSVGEEVGEETARKINSELQYAAFDNLASVNAQANTLAYTDQRAEGSYTQTITRQTPAFVSVRCARSFSVEGQPVYSDATGAVYSLTTGERLALGDLFTDSSDYLSIVKNEMERQLDHPAGLEGDQPFYLTDTQLVVLCKTGEQESMQRQEHEVNIPLERLQGLLKEEYR</sequence>
<comment type="caution">
    <text evidence="3">The sequence shown here is derived from an EMBL/GenBank/DDBJ whole genome shotgun (WGS) entry which is preliminary data.</text>
</comment>
<dbReference type="Proteomes" id="UP000474718">
    <property type="component" value="Unassembled WGS sequence"/>
</dbReference>
<evidence type="ECO:0000313" key="4">
    <source>
        <dbReference type="Proteomes" id="UP000184089"/>
    </source>
</evidence>
<feature type="chain" id="PRO_5042960043" description="DUF4163 domain-containing protein" evidence="1">
    <location>
        <begin position="26"/>
        <end position="217"/>
    </location>
</feature>
<accession>A0AAQ1MB61</accession>
<evidence type="ECO:0000313" key="2">
    <source>
        <dbReference type="EMBL" id="MZL68677.1"/>
    </source>
</evidence>
<keyword evidence="1" id="KW-0732">Signal</keyword>
<evidence type="ECO:0000256" key="1">
    <source>
        <dbReference type="SAM" id="SignalP"/>
    </source>
</evidence>
<reference evidence="4" key="2">
    <citation type="submission" date="2016-11" db="EMBL/GenBank/DDBJ databases">
        <authorList>
            <person name="Jaros S."/>
            <person name="Januszkiewicz K."/>
            <person name="Wedrychowicz H."/>
        </authorList>
    </citation>
    <scope>NUCLEOTIDE SEQUENCE [LARGE SCALE GENOMIC DNA]</scope>
    <source>
        <strain evidence="4">DSM 4029</strain>
    </source>
</reference>
<dbReference type="RefSeq" id="WP_021660917.1">
    <property type="nucleotide sequence ID" value="NZ_FQVY01000001.1"/>
</dbReference>
<reference evidence="2 5" key="3">
    <citation type="journal article" date="2019" name="Nat. Med.">
        <title>A library of human gut bacterial isolates paired with longitudinal multiomics data enables mechanistic microbiome research.</title>
        <authorList>
            <person name="Poyet M."/>
            <person name="Groussin M."/>
            <person name="Gibbons S.M."/>
            <person name="Avila-Pacheco J."/>
            <person name="Jiang X."/>
            <person name="Kearney S.M."/>
            <person name="Perrotta A.R."/>
            <person name="Berdy B."/>
            <person name="Zhao S."/>
            <person name="Lieberman T.D."/>
            <person name="Swanson P.K."/>
            <person name="Smith M."/>
            <person name="Roesemann S."/>
            <person name="Alexander J.E."/>
            <person name="Rich S.A."/>
            <person name="Livny J."/>
            <person name="Vlamakis H."/>
            <person name="Clish C."/>
            <person name="Bullock K."/>
            <person name="Deik A."/>
            <person name="Scott J."/>
            <person name="Pierce K.A."/>
            <person name="Xavier R.J."/>
            <person name="Alm E.J."/>
        </authorList>
    </citation>
    <scope>NUCLEOTIDE SEQUENCE [LARGE SCALE GENOMIC DNA]</scope>
    <source>
        <strain evidence="2 5">BIOML-A2</strain>
    </source>
</reference>
<dbReference type="Proteomes" id="UP000184089">
    <property type="component" value="Unassembled WGS sequence"/>
</dbReference>
<organism evidence="3 4">
    <name type="scientific">Bittarella massiliensis</name>
    <name type="common">ex Durand et al. 2017</name>
    <dbReference type="NCBI Taxonomy" id="1720313"/>
    <lineage>
        <taxon>Bacteria</taxon>
        <taxon>Bacillati</taxon>
        <taxon>Bacillota</taxon>
        <taxon>Clostridia</taxon>
        <taxon>Eubacteriales</taxon>
        <taxon>Oscillospiraceae</taxon>
        <taxon>Bittarella (ex Durand et al. 2017)</taxon>
    </lineage>
</organism>
<proteinExistence type="predicted"/>
<protein>
    <recommendedName>
        <fullName evidence="6">DUF4163 domain-containing protein</fullName>
    </recommendedName>
</protein>